<organism evidence="1 2">
    <name type="scientific">Mycolicibacterium conceptionense</name>
    <dbReference type="NCBI Taxonomy" id="451644"/>
    <lineage>
        <taxon>Bacteria</taxon>
        <taxon>Bacillati</taxon>
        <taxon>Actinomycetota</taxon>
        <taxon>Actinomycetes</taxon>
        <taxon>Mycobacteriales</taxon>
        <taxon>Mycobacteriaceae</taxon>
        <taxon>Mycolicibacterium</taxon>
    </lineage>
</organism>
<dbReference type="InterPro" id="IPR029045">
    <property type="entry name" value="ClpP/crotonase-like_dom_sf"/>
</dbReference>
<dbReference type="Gene3D" id="3.30.300.220">
    <property type="match status" value="1"/>
</dbReference>
<evidence type="ECO:0000313" key="1">
    <source>
        <dbReference type="EMBL" id="CQD24259.1"/>
    </source>
</evidence>
<dbReference type="EMBL" id="CTEF01000007">
    <property type="protein sequence ID" value="CQD24259.1"/>
    <property type="molecule type" value="Genomic_DNA"/>
</dbReference>
<dbReference type="SUPFAM" id="SSF52096">
    <property type="entry name" value="ClpP/crotonase"/>
    <property type="match status" value="1"/>
</dbReference>
<dbReference type="GO" id="GO:0016853">
    <property type="term" value="F:isomerase activity"/>
    <property type="evidence" value="ECO:0007669"/>
    <property type="project" value="UniProtKB-KW"/>
</dbReference>
<sequence length="45" mass="4810">MVDLEIDGELAVITIDRPQARNAISLDTMDALNKALDGAVGARAW</sequence>
<accession>A0A0U1DYQ9</accession>
<dbReference type="Proteomes" id="UP000182227">
    <property type="component" value="Unassembled WGS sequence"/>
</dbReference>
<evidence type="ECO:0000313" key="2">
    <source>
        <dbReference type="Proteomes" id="UP000182227"/>
    </source>
</evidence>
<protein>
    <submittedName>
        <fullName evidence="1">Enoyl-CoA hydratase/isomerase</fullName>
    </submittedName>
</protein>
<name>A0A0U1DYQ9_9MYCO</name>
<reference evidence="1 2" key="1">
    <citation type="submission" date="2015-03" db="EMBL/GenBank/DDBJ databases">
        <authorList>
            <person name="Murphy D."/>
        </authorList>
    </citation>
    <scope>NUCLEOTIDE SEQUENCE [LARGE SCALE GENOMIC DNA]</scope>
    <source>
        <strain evidence="1 2">D16</strain>
    </source>
</reference>
<proteinExistence type="predicted"/>
<dbReference type="AlphaFoldDB" id="A0A0U1DYQ9"/>
<keyword evidence="1" id="KW-0413">Isomerase</keyword>
<gene>
    <name evidence="1" type="ORF">BN970_06346</name>
</gene>